<evidence type="ECO:0000256" key="5">
    <source>
        <dbReference type="ARBA" id="ARBA00022989"/>
    </source>
</evidence>
<name>A0A1E7K5S0_9ACTN</name>
<accession>A0A1E7K5S0</accession>
<evidence type="ECO:0000256" key="3">
    <source>
        <dbReference type="ARBA" id="ARBA00022692"/>
    </source>
</evidence>
<comment type="subcellular location">
    <subcellularLocation>
        <location evidence="1">Cell membrane</location>
    </subcellularLocation>
</comment>
<feature type="transmembrane region" description="Helical" evidence="8">
    <location>
        <begin position="128"/>
        <end position="147"/>
    </location>
</feature>
<gene>
    <name evidence="10" type="ORF">AN217_17285</name>
</gene>
<dbReference type="PATRIC" id="fig|943816.4.peg.2935"/>
<keyword evidence="3 8" id="KW-0812">Transmembrane</keyword>
<proteinExistence type="predicted"/>
<dbReference type="Proteomes" id="UP000175829">
    <property type="component" value="Unassembled WGS sequence"/>
</dbReference>
<dbReference type="AlphaFoldDB" id="A0A1E7K5S0"/>
<evidence type="ECO:0000256" key="2">
    <source>
        <dbReference type="ARBA" id="ARBA00022475"/>
    </source>
</evidence>
<protein>
    <submittedName>
        <fullName evidence="10">Integral membrane plasmid transfer protein</fullName>
    </submittedName>
</protein>
<keyword evidence="6" id="KW-0051">Antiviral defense</keyword>
<dbReference type="InterPro" id="IPR043760">
    <property type="entry name" value="PycTM_dom"/>
</dbReference>
<keyword evidence="4" id="KW-0547">Nucleotide-binding</keyword>
<keyword evidence="2" id="KW-1003">Cell membrane</keyword>
<reference evidence="10 11" key="1">
    <citation type="journal article" date="2016" name="Front. Microbiol.">
        <title>Comparative Genomics Analysis of Streptomyces Species Reveals Their Adaptation to the Marine Environment and Their Diversity at the Genomic Level.</title>
        <authorList>
            <person name="Tian X."/>
            <person name="Zhang Z."/>
            <person name="Yang T."/>
            <person name="Chen M."/>
            <person name="Li J."/>
            <person name="Chen F."/>
            <person name="Yang J."/>
            <person name="Li W."/>
            <person name="Zhang B."/>
            <person name="Zhang Z."/>
            <person name="Wu J."/>
            <person name="Zhang C."/>
            <person name="Long L."/>
            <person name="Xiao J."/>
        </authorList>
    </citation>
    <scope>NUCLEOTIDE SEQUENCE [LARGE SCALE GENOMIC DNA]</scope>
    <source>
        <strain evidence="10 11">SCSIO M10379</strain>
    </source>
</reference>
<comment type="caution">
    <text evidence="10">The sequence shown here is derived from an EMBL/GenBank/DDBJ whole genome shotgun (WGS) entry which is preliminary data.</text>
</comment>
<dbReference type="Pfam" id="PF18967">
    <property type="entry name" value="PycTM"/>
    <property type="match status" value="1"/>
</dbReference>
<dbReference type="GO" id="GO:0005886">
    <property type="term" value="C:plasma membrane"/>
    <property type="evidence" value="ECO:0007669"/>
    <property type="project" value="UniProtKB-SubCell"/>
</dbReference>
<feature type="transmembrane region" description="Helical" evidence="8">
    <location>
        <begin position="47"/>
        <end position="71"/>
    </location>
</feature>
<evidence type="ECO:0000256" key="6">
    <source>
        <dbReference type="ARBA" id="ARBA00023118"/>
    </source>
</evidence>
<dbReference type="GO" id="GO:0000166">
    <property type="term" value="F:nucleotide binding"/>
    <property type="evidence" value="ECO:0007669"/>
    <property type="project" value="UniProtKB-KW"/>
</dbReference>
<organism evidence="10 11">
    <name type="scientific">Streptomyces qinglanensis</name>
    <dbReference type="NCBI Taxonomy" id="943816"/>
    <lineage>
        <taxon>Bacteria</taxon>
        <taxon>Bacillati</taxon>
        <taxon>Actinomycetota</taxon>
        <taxon>Actinomycetes</taxon>
        <taxon>Kitasatosporales</taxon>
        <taxon>Streptomycetaceae</taxon>
        <taxon>Streptomyces</taxon>
    </lineage>
</organism>
<evidence type="ECO:0000313" key="11">
    <source>
        <dbReference type="Proteomes" id="UP000175829"/>
    </source>
</evidence>
<dbReference type="RefSeq" id="WP_069992198.1">
    <property type="nucleotide sequence ID" value="NZ_LJGV01000022.1"/>
</dbReference>
<evidence type="ECO:0000256" key="8">
    <source>
        <dbReference type="SAM" id="Phobius"/>
    </source>
</evidence>
<feature type="transmembrane region" description="Helical" evidence="8">
    <location>
        <begin position="22"/>
        <end position="41"/>
    </location>
</feature>
<dbReference type="EMBL" id="LJGV01000022">
    <property type="protein sequence ID" value="OEU99273.1"/>
    <property type="molecule type" value="Genomic_DNA"/>
</dbReference>
<evidence type="ECO:0000259" key="9">
    <source>
        <dbReference type="Pfam" id="PF18967"/>
    </source>
</evidence>
<feature type="domain" description="Pycsar effector protein" evidence="9">
    <location>
        <begin position="9"/>
        <end position="143"/>
    </location>
</feature>
<evidence type="ECO:0000256" key="1">
    <source>
        <dbReference type="ARBA" id="ARBA00004236"/>
    </source>
</evidence>
<evidence type="ECO:0000256" key="4">
    <source>
        <dbReference type="ARBA" id="ARBA00022741"/>
    </source>
</evidence>
<keyword evidence="7 8" id="KW-0472">Membrane</keyword>
<evidence type="ECO:0000256" key="7">
    <source>
        <dbReference type="ARBA" id="ARBA00023136"/>
    </source>
</evidence>
<keyword evidence="5 8" id="KW-1133">Transmembrane helix</keyword>
<evidence type="ECO:0000313" key="10">
    <source>
        <dbReference type="EMBL" id="OEU99273.1"/>
    </source>
</evidence>
<sequence>MNAVADAKSEVKAEIARTDSKASLLLAFNGVALAGVWSVGAQPWVPVAARIVGAGALGLLLASVTLLLLVVRPRISPTAARVGFPHWAKLTAGELTAELAADRTADHVVALSRIVVVKMRALQRAVNLTLATGAPLAVAAVITAGGAA</sequence>
<dbReference type="GO" id="GO:0051607">
    <property type="term" value="P:defense response to virus"/>
    <property type="evidence" value="ECO:0007669"/>
    <property type="project" value="UniProtKB-KW"/>
</dbReference>